<feature type="domain" description="WH2" evidence="3">
    <location>
        <begin position="80"/>
        <end position="97"/>
    </location>
</feature>
<dbReference type="InterPro" id="IPR003124">
    <property type="entry name" value="WH2_dom"/>
</dbReference>
<dbReference type="GO" id="GO:0003779">
    <property type="term" value="F:actin binding"/>
    <property type="evidence" value="ECO:0007669"/>
    <property type="project" value="InterPro"/>
</dbReference>
<evidence type="ECO:0000256" key="1">
    <source>
        <dbReference type="SAM" id="Coils"/>
    </source>
</evidence>
<organism evidence="4 5">
    <name type="scientific">Frankliniella occidentalis</name>
    <name type="common">Western flower thrips</name>
    <name type="synonym">Euthrips occidentalis</name>
    <dbReference type="NCBI Taxonomy" id="133901"/>
    <lineage>
        <taxon>Eukaryota</taxon>
        <taxon>Metazoa</taxon>
        <taxon>Ecdysozoa</taxon>
        <taxon>Arthropoda</taxon>
        <taxon>Hexapoda</taxon>
        <taxon>Insecta</taxon>
        <taxon>Pterygota</taxon>
        <taxon>Neoptera</taxon>
        <taxon>Paraneoptera</taxon>
        <taxon>Thysanoptera</taxon>
        <taxon>Terebrantia</taxon>
        <taxon>Thripoidea</taxon>
        <taxon>Thripidae</taxon>
        <taxon>Frankliniella</taxon>
    </lineage>
</organism>
<evidence type="ECO:0000256" key="2">
    <source>
        <dbReference type="SAM" id="MobiDB-lite"/>
    </source>
</evidence>
<dbReference type="KEGG" id="foc:113216552"/>
<protein>
    <submittedName>
        <fullName evidence="5">Golgin subfamily A member 4</fullName>
    </submittedName>
</protein>
<evidence type="ECO:0000313" key="5">
    <source>
        <dbReference type="RefSeq" id="XP_052132305.1"/>
    </source>
</evidence>
<reference evidence="5" key="1">
    <citation type="submission" date="2025-08" db="UniProtKB">
        <authorList>
            <consortium name="RefSeq"/>
        </authorList>
    </citation>
    <scope>IDENTIFICATION</scope>
    <source>
        <tissue evidence="5">Whole organism</tissue>
    </source>
</reference>
<feature type="domain" description="WH2" evidence="3">
    <location>
        <begin position="35"/>
        <end position="52"/>
    </location>
</feature>
<accession>A0A9C6XAM4</accession>
<evidence type="ECO:0000313" key="4">
    <source>
        <dbReference type="Proteomes" id="UP000504606"/>
    </source>
</evidence>
<dbReference type="SMART" id="SM00246">
    <property type="entry name" value="WH2"/>
    <property type="match status" value="2"/>
</dbReference>
<dbReference type="GeneID" id="113216552"/>
<feature type="region of interest" description="Disordered" evidence="2">
    <location>
        <begin position="304"/>
        <end position="355"/>
    </location>
</feature>
<sequence>MAPPPPPILADRKPLTKSQEEKLAQLRNRARKRPDYSFLMKEIEGGKRLKKVVCNDRSQPLLPSSKTKGQFLYDSEKSTVHNQLLKQIETGVRLKRVKCNDRSRPVLDGLRKFRRQMTIEEQLQKTASVANMVGAAPEEIDDEPDELDDIDRVRDDLQSTKQMLALELRNKEALERENKRLLARLLNLEAELEAERNRPSGGGGAAQGPAPDTDGLVAKLKEENEAQQKVSKEMEGRYHKAAEELDATKAQLQEALFQKKQAEKQLKEIEDGLVEGGRALQKQLSKKLISSKSGDIRKQMSQARLNEMRKQSIPVPEGEEESESEYTDETVTDSSEEEKEEDLSNDPEAQERRVQRELKLLATKLKAFKDKEASARRERVALREQLKLQQKALREERAKYKVSPLLQRFQTDSHFFLSQKADKKIFFELSPSL</sequence>
<evidence type="ECO:0000259" key="3">
    <source>
        <dbReference type="PROSITE" id="PS51082"/>
    </source>
</evidence>
<feature type="coiled-coil region" evidence="1">
    <location>
        <begin position="365"/>
        <end position="403"/>
    </location>
</feature>
<keyword evidence="1" id="KW-0175">Coiled coil</keyword>
<keyword evidence="4" id="KW-1185">Reference proteome</keyword>
<dbReference type="PROSITE" id="PS51082">
    <property type="entry name" value="WH2"/>
    <property type="match status" value="2"/>
</dbReference>
<dbReference type="Proteomes" id="UP000504606">
    <property type="component" value="Unplaced"/>
</dbReference>
<dbReference type="AlphaFoldDB" id="A0A9C6XAM4"/>
<feature type="compositionally biased region" description="Acidic residues" evidence="2">
    <location>
        <begin position="317"/>
        <end position="345"/>
    </location>
</feature>
<dbReference type="RefSeq" id="XP_052132305.1">
    <property type="nucleotide sequence ID" value="XM_052276345.1"/>
</dbReference>
<proteinExistence type="predicted"/>
<name>A0A9C6XAM4_FRAOC</name>
<dbReference type="CTD" id="41377"/>
<dbReference type="OrthoDB" id="6157464at2759"/>
<feature type="region of interest" description="Disordered" evidence="2">
    <location>
        <begin position="194"/>
        <end position="214"/>
    </location>
</feature>
<gene>
    <name evidence="5" type="primary">LOC113216552</name>
</gene>
<dbReference type="Pfam" id="PF02205">
    <property type="entry name" value="WH2"/>
    <property type="match status" value="2"/>
</dbReference>